<evidence type="ECO:0000256" key="1">
    <source>
        <dbReference type="SAM" id="SignalP"/>
    </source>
</evidence>
<sequence length="229" mass="23745">MRSLRRGVTVLVLALVAGLFGAALTAVPAQAEAGWIAPGSTVCTGQTGSGTGVVIHATNNNGPAVWTVRAAATAGGQETEIFRRVTAEIPDHPTITHPTPGFHFYRMCVTNPRTDQFRMVVSFNMQTKDPAGQAGAAPLTAVLTPHESGGSFCGGLVSGAVRFVANSDVPVQFRITGVDGNDRHHTILDVTGTAVDQAVTVPPDVVVVSACVHNSSSVRATASYDLRTS</sequence>
<reference evidence="3" key="1">
    <citation type="journal article" date="2019" name="Int. J. Syst. Evol. Microbiol.">
        <title>The Global Catalogue of Microorganisms (GCM) 10K type strain sequencing project: providing services to taxonomists for standard genome sequencing and annotation.</title>
        <authorList>
            <consortium name="The Broad Institute Genomics Platform"/>
            <consortium name="The Broad Institute Genome Sequencing Center for Infectious Disease"/>
            <person name="Wu L."/>
            <person name="Ma J."/>
        </authorList>
    </citation>
    <scope>NUCLEOTIDE SEQUENCE [LARGE SCALE GENOMIC DNA]</scope>
    <source>
        <strain evidence="3">JCM 16904</strain>
    </source>
</reference>
<protein>
    <recommendedName>
        <fullName evidence="4">Secreted protein</fullName>
    </recommendedName>
</protein>
<feature type="chain" id="PRO_5045552580" description="Secreted protein" evidence="1">
    <location>
        <begin position="32"/>
        <end position="229"/>
    </location>
</feature>
<accession>A0ABP7AY20</accession>
<dbReference type="Proteomes" id="UP001500902">
    <property type="component" value="Unassembled WGS sequence"/>
</dbReference>
<keyword evidence="1" id="KW-0732">Signal</keyword>
<evidence type="ECO:0000313" key="3">
    <source>
        <dbReference type="Proteomes" id="UP001500902"/>
    </source>
</evidence>
<keyword evidence="3" id="KW-1185">Reference proteome</keyword>
<name>A0ABP7AY20_9ACTN</name>
<gene>
    <name evidence="2" type="ORF">GCM10022224_002250</name>
</gene>
<proteinExistence type="predicted"/>
<dbReference type="EMBL" id="BAAAZP010000003">
    <property type="protein sequence ID" value="GAA3643429.1"/>
    <property type="molecule type" value="Genomic_DNA"/>
</dbReference>
<organism evidence="2 3">
    <name type="scientific">Nonomuraea antimicrobica</name>
    <dbReference type="NCBI Taxonomy" id="561173"/>
    <lineage>
        <taxon>Bacteria</taxon>
        <taxon>Bacillati</taxon>
        <taxon>Actinomycetota</taxon>
        <taxon>Actinomycetes</taxon>
        <taxon>Streptosporangiales</taxon>
        <taxon>Streptosporangiaceae</taxon>
        <taxon>Nonomuraea</taxon>
    </lineage>
</organism>
<comment type="caution">
    <text evidence="2">The sequence shown here is derived from an EMBL/GenBank/DDBJ whole genome shotgun (WGS) entry which is preliminary data.</text>
</comment>
<evidence type="ECO:0000313" key="2">
    <source>
        <dbReference type="EMBL" id="GAA3643429.1"/>
    </source>
</evidence>
<feature type="signal peptide" evidence="1">
    <location>
        <begin position="1"/>
        <end position="31"/>
    </location>
</feature>
<dbReference type="RefSeq" id="WP_344871954.1">
    <property type="nucleotide sequence ID" value="NZ_BAAAZP010000003.1"/>
</dbReference>
<evidence type="ECO:0008006" key="4">
    <source>
        <dbReference type="Google" id="ProtNLM"/>
    </source>
</evidence>